<dbReference type="InterPro" id="IPR036514">
    <property type="entry name" value="SGNH_hydro_sf"/>
</dbReference>
<reference evidence="3 4" key="1">
    <citation type="submission" date="2018-03" db="EMBL/GenBank/DDBJ databases">
        <title>Genomic Encyclopedia of Archaeal and Bacterial Type Strains, Phase II (KMG-II): from individual species to whole genera.</title>
        <authorList>
            <person name="Goeker M."/>
        </authorList>
    </citation>
    <scope>NUCLEOTIDE SEQUENCE [LARGE SCALE GENOMIC DNA]</scope>
    <source>
        <strain evidence="3 4">DSM 100346</strain>
    </source>
</reference>
<comment type="caution">
    <text evidence="3">The sequence shown here is derived from an EMBL/GenBank/DDBJ whole genome shotgun (WGS) entry which is preliminary data.</text>
</comment>
<evidence type="ECO:0000313" key="3">
    <source>
        <dbReference type="EMBL" id="PWJ60390.1"/>
    </source>
</evidence>
<feature type="domain" description="SGNH hydrolase-type esterase" evidence="2">
    <location>
        <begin position="77"/>
        <end position="281"/>
    </location>
</feature>
<dbReference type="CDD" id="cd00229">
    <property type="entry name" value="SGNH_hydrolase"/>
    <property type="match status" value="1"/>
</dbReference>
<keyword evidence="1" id="KW-0732">Signal</keyword>
<protein>
    <submittedName>
        <fullName evidence="3">GDSL-like lipase/acylhydrolase family protein</fullName>
    </submittedName>
</protein>
<dbReference type="Gene3D" id="3.40.50.1110">
    <property type="entry name" value="SGNH hydrolase"/>
    <property type="match status" value="1"/>
</dbReference>
<dbReference type="GO" id="GO:0016788">
    <property type="term" value="F:hydrolase activity, acting on ester bonds"/>
    <property type="evidence" value="ECO:0007669"/>
    <property type="project" value="UniProtKB-ARBA"/>
</dbReference>
<evidence type="ECO:0000259" key="2">
    <source>
        <dbReference type="Pfam" id="PF13472"/>
    </source>
</evidence>
<sequence length="299" mass="33473">MKYLMILLCTWSYLSMAQTNNGKTLDEQWKQAEETINKNTTGKITQAKLNDCLNIIMDLSMSLKDSLAQAKTGWEDQTIIWTGTSIPWAFGDNSYPKQVARALKCKIYNNSISGSTIIFRAPDSSQQGSYGMAGTYSQLRAAGFSQNYSYENRILAFTVPPYNGNTIVIDHGPNDMASLKSGKLGDIDSYDVRTFYGAYNQIIKKTLESNPHLRIIITTLINRYQVNGVSQEFFEKAVTAQREIAKKWGLPLLDYAQLAGVNEVTVQPGRLTSDGLHPTKEFSDRIAQISINFFKTLTP</sequence>
<gene>
    <name evidence="3" type="ORF">CLV98_101574</name>
</gene>
<dbReference type="Pfam" id="PF13472">
    <property type="entry name" value="Lipase_GDSL_2"/>
    <property type="match status" value="1"/>
</dbReference>
<feature type="signal peptide" evidence="1">
    <location>
        <begin position="1"/>
        <end position="17"/>
    </location>
</feature>
<feature type="chain" id="PRO_5016249163" evidence="1">
    <location>
        <begin position="18"/>
        <end position="299"/>
    </location>
</feature>
<dbReference type="SUPFAM" id="SSF52266">
    <property type="entry name" value="SGNH hydrolase"/>
    <property type="match status" value="1"/>
</dbReference>
<dbReference type="AlphaFoldDB" id="A0A316AUM0"/>
<evidence type="ECO:0000313" key="4">
    <source>
        <dbReference type="Proteomes" id="UP000245880"/>
    </source>
</evidence>
<name>A0A316AUM0_9BACT</name>
<evidence type="ECO:0000256" key="1">
    <source>
        <dbReference type="SAM" id="SignalP"/>
    </source>
</evidence>
<keyword evidence="3" id="KW-0378">Hydrolase</keyword>
<proteinExistence type="predicted"/>
<accession>A0A316AUM0</accession>
<dbReference type="Proteomes" id="UP000245880">
    <property type="component" value="Unassembled WGS sequence"/>
</dbReference>
<dbReference type="EMBL" id="QGDT01000001">
    <property type="protein sequence ID" value="PWJ60390.1"/>
    <property type="molecule type" value="Genomic_DNA"/>
</dbReference>
<organism evidence="3 4">
    <name type="scientific">Dyadobacter jejuensis</name>
    <dbReference type="NCBI Taxonomy" id="1082580"/>
    <lineage>
        <taxon>Bacteria</taxon>
        <taxon>Pseudomonadati</taxon>
        <taxon>Bacteroidota</taxon>
        <taxon>Cytophagia</taxon>
        <taxon>Cytophagales</taxon>
        <taxon>Spirosomataceae</taxon>
        <taxon>Dyadobacter</taxon>
    </lineage>
</organism>
<dbReference type="InterPro" id="IPR013830">
    <property type="entry name" value="SGNH_hydro"/>
</dbReference>
<keyword evidence="4" id="KW-1185">Reference proteome</keyword>